<evidence type="ECO:0000256" key="9">
    <source>
        <dbReference type="ARBA" id="ARBA00022982"/>
    </source>
</evidence>
<evidence type="ECO:0000256" key="14">
    <source>
        <dbReference type="ARBA" id="ARBA00023136"/>
    </source>
</evidence>
<evidence type="ECO:0000313" key="19">
    <source>
        <dbReference type="EMBL" id="ARI50079.1"/>
    </source>
</evidence>
<dbReference type="GO" id="GO:0008137">
    <property type="term" value="F:NADH dehydrogenase (ubiquinone) activity"/>
    <property type="evidence" value="ECO:0007669"/>
    <property type="project" value="UniProtKB-UniRule"/>
</dbReference>
<dbReference type="PRINTS" id="PR01437">
    <property type="entry name" value="NUOXDRDTASE4"/>
</dbReference>
<feature type="transmembrane region" description="Helical" evidence="16">
    <location>
        <begin position="113"/>
        <end position="134"/>
    </location>
</feature>
<feature type="transmembrane region" description="Helical" evidence="16">
    <location>
        <begin position="263"/>
        <end position="283"/>
    </location>
</feature>
<feature type="transmembrane region" description="Helical" evidence="16">
    <location>
        <begin position="355"/>
        <end position="375"/>
    </location>
</feature>
<feature type="transmembrane region" description="Helical" evidence="16">
    <location>
        <begin position="88"/>
        <end position="107"/>
    </location>
</feature>
<dbReference type="GO" id="GO:0048039">
    <property type="term" value="F:ubiquinone binding"/>
    <property type="evidence" value="ECO:0007669"/>
    <property type="project" value="TreeGrafter"/>
</dbReference>
<feature type="transmembrane region" description="Helical" evidence="16">
    <location>
        <begin position="189"/>
        <end position="209"/>
    </location>
</feature>
<keyword evidence="7 16" id="KW-0812">Transmembrane</keyword>
<keyword evidence="13 16" id="KW-0496">Mitochondrion</keyword>
<dbReference type="EMBL" id="KY205709">
    <property type="protein sequence ID" value="ARI50079.1"/>
    <property type="molecule type" value="Genomic_DNA"/>
</dbReference>
<evidence type="ECO:0000256" key="13">
    <source>
        <dbReference type="ARBA" id="ARBA00023128"/>
    </source>
</evidence>
<feature type="transmembrane region" description="Helical" evidence="16">
    <location>
        <begin position="395"/>
        <end position="419"/>
    </location>
</feature>
<dbReference type="PANTHER" id="PTHR43507:SF20">
    <property type="entry name" value="NADH-UBIQUINONE OXIDOREDUCTASE CHAIN 4"/>
    <property type="match status" value="1"/>
</dbReference>
<evidence type="ECO:0000256" key="10">
    <source>
        <dbReference type="ARBA" id="ARBA00022989"/>
    </source>
</evidence>
<dbReference type="GO" id="GO:0015990">
    <property type="term" value="P:electron transport coupled proton transport"/>
    <property type="evidence" value="ECO:0007669"/>
    <property type="project" value="TreeGrafter"/>
</dbReference>
<evidence type="ECO:0000259" key="17">
    <source>
        <dbReference type="Pfam" id="PF00361"/>
    </source>
</evidence>
<evidence type="ECO:0000256" key="6">
    <source>
        <dbReference type="ARBA" id="ARBA00022660"/>
    </source>
</evidence>
<protein>
    <recommendedName>
        <fullName evidence="4 16">NADH-ubiquinone oxidoreductase chain 4</fullName>
        <ecNumber evidence="3 16">7.1.1.2</ecNumber>
    </recommendedName>
</protein>
<feature type="transmembrane region" description="Helical" evidence="16">
    <location>
        <begin position="146"/>
        <end position="169"/>
    </location>
</feature>
<dbReference type="InterPro" id="IPR001750">
    <property type="entry name" value="ND/Mrp_TM"/>
</dbReference>
<evidence type="ECO:0000256" key="11">
    <source>
        <dbReference type="ARBA" id="ARBA00023027"/>
    </source>
</evidence>
<feature type="transmembrane region" description="Helical" evidence="16">
    <location>
        <begin position="440"/>
        <end position="464"/>
    </location>
</feature>
<organism evidence="19">
    <name type="scientific">Tectus virgatus</name>
    <dbReference type="NCBI Taxonomy" id="1980019"/>
    <lineage>
        <taxon>Eukaryota</taxon>
        <taxon>Metazoa</taxon>
        <taxon>Spiralia</taxon>
        <taxon>Lophotrochozoa</taxon>
        <taxon>Mollusca</taxon>
        <taxon>Gastropoda</taxon>
        <taxon>Vetigastropoda</taxon>
        <taxon>Trochida</taxon>
        <taxon>Trochoidea</taxon>
        <taxon>Tegulidae</taxon>
        <taxon>Tectus</taxon>
    </lineage>
</organism>
<keyword evidence="8" id="KW-1278">Translocase</keyword>
<keyword evidence="6 16" id="KW-0679">Respiratory chain</keyword>
<accession>A0A1W5YRR4</accession>
<evidence type="ECO:0000256" key="1">
    <source>
        <dbReference type="ARBA" id="ARBA00004225"/>
    </source>
</evidence>
<comment type="similarity">
    <text evidence="2 16">Belongs to the complex I subunit 4 family.</text>
</comment>
<keyword evidence="14 16" id="KW-0472">Membrane</keyword>
<dbReference type="InterPro" id="IPR000260">
    <property type="entry name" value="NADH4_N"/>
</dbReference>
<feature type="transmembrane region" description="Helical" evidence="16">
    <location>
        <begin position="315"/>
        <end position="335"/>
    </location>
</feature>
<keyword evidence="10 16" id="KW-1133">Transmembrane helix</keyword>
<dbReference type="EC" id="7.1.1.2" evidence="3 16"/>
<reference evidence="19" key="1">
    <citation type="journal article" date="2017" name="J. Molluscan Stud.">
        <title>Denser mitogenomic sampling improves resolution of the phylogeny of the superfamily Trochoidea (Gastropoda: Vetigastropoda).</title>
        <authorList>
            <person name="Uribe J.E."/>
            <person name="Williams S.T."/>
            <person name="Templado J."/>
            <person name="Abalde S."/>
            <person name="Zardoya R."/>
        </authorList>
    </citation>
    <scope>NUCLEOTIDE SEQUENCE</scope>
</reference>
<evidence type="ECO:0000256" key="5">
    <source>
        <dbReference type="ARBA" id="ARBA00022448"/>
    </source>
</evidence>
<keyword evidence="5 16" id="KW-0813">Transport</keyword>
<sequence>MLSLVLLNTSLLVTMNKNVSWYFRLWGLTLGSFISVFMVSSNNLSLAGVSSWFLTDGMSSTLMALTWWISFLMLLASQMSVKMKDNKSDTFSTCICILNLILILTFFSCDIVWFYIFFEASLIPTLILILGWGYQPERLQAGMYMMLYTITASLPLLVMILFVCDYSGTSSINLKVLLSSAGHMNFLSLNSPLVLGEVSFFIGLAAFLVKLPMFSVHLWLPKAHVEAPVAGSMILAGILLKLGGYGLLRMYQFLALSPELGSIKDIIFCFSMWGGMITSFICFRQTDLKSLIAYSSVGHMSLMLAGVLSNSSWGWHAALGMMLAHGLCSSALFALANYNYEKSGTRSLVMNKGMLLICPVISLWWFLFCVVNMAAPPSINLLSEILVFPSVIFSSIWLSLPLMMMSFLAAVYSLFLYVSTQHGGFPKFTFSFSTMKSSPLLLLFLHYLPVNFMIMKADIICLWVI</sequence>
<keyword evidence="12 16" id="KW-0830">Ubiquinone</keyword>
<feature type="transmembrane region" description="Helical" evidence="16">
    <location>
        <begin position="290"/>
        <end position="309"/>
    </location>
</feature>
<evidence type="ECO:0000256" key="8">
    <source>
        <dbReference type="ARBA" id="ARBA00022967"/>
    </source>
</evidence>
<dbReference type="GO" id="GO:0042773">
    <property type="term" value="P:ATP synthesis coupled electron transport"/>
    <property type="evidence" value="ECO:0007669"/>
    <property type="project" value="InterPro"/>
</dbReference>
<evidence type="ECO:0000256" key="2">
    <source>
        <dbReference type="ARBA" id="ARBA00009025"/>
    </source>
</evidence>
<geneLocation type="mitochondrion" evidence="19"/>
<evidence type="ECO:0000259" key="18">
    <source>
        <dbReference type="Pfam" id="PF01059"/>
    </source>
</evidence>
<feature type="transmembrane region" description="Helical" evidence="16">
    <location>
        <begin position="229"/>
        <end position="251"/>
    </location>
</feature>
<evidence type="ECO:0000256" key="4">
    <source>
        <dbReference type="ARBA" id="ARBA00021006"/>
    </source>
</evidence>
<evidence type="ECO:0000256" key="7">
    <source>
        <dbReference type="ARBA" id="ARBA00022692"/>
    </source>
</evidence>
<dbReference type="Pfam" id="PF01059">
    <property type="entry name" value="Oxidored_q5_N"/>
    <property type="match status" value="1"/>
</dbReference>
<feature type="transmembrane region" description="Helical" evidence="16">
    <location>
        <begin position="52"/>
        <end position="76"/>
    </location>
</feature>
<evidence type="ECO:0000256" key="15">
    <source>
        <dbReference type="ARBA" id="ARBA00049551"/>
    </source>
</evidence>
<comment type="function">
    <text evidence="16">Core subunit of the mitochondrial membrane respiratory chain NADH dehydrogenase (Complex I) which catalyzes electron transfer from NADH through the respiratory chain, using ubiquinone as an electron acceptor. Essential for the catalytic activity and assembly of complex I.</text>
</comment>
<feature type="domain" description="NADH:quinone oxidoreductase/Mrp antiporter transmembrane" evidence="17">
    <location>
        <begin position="109"/>
        <end position="404"/>
    </location>
</feature>
<dbReference type="AlphaFoldDB" id="A0A1W5YRR4"/>
<feature type="transmembrane region" description="Helical" evidence="16">
    <location>
        <begin position="21"/>
        <end position="40"/>
    </location>
</feature>
<dbReference type="GO" id="GO:0003954">
    <property type="term" value="F:NADH dehydrogenase activity"/>
    <property type="evidence" value="ECO:0007669"/>
    <property type="project" value="TreeGrafter"/>
</dbReference>
<evidence type="ECO:0000256" key="16">
    <source>
        <dbReference type="RuleBase" id="RU003297"/>
    </source>
</evidence>
<comment type="catalytic activity">
    <reaction evidence="15 16">
        <text>a ubiquinone + NADH + 5 H(+)(in) = a ubiquinol + NAD(+) + 4 H(+)(out)</text>
        <dbReference type="Rhea" id="RHEA:29091"/>
        <dbReference type="Rhea" id="RHEA-COMP:9565"/>
        <dbReference type="Rhea" id="RHEA-COMP:9566"/>
        <dbReference type="ChEBI" id="CHEBI:15378"/>
        <dbReference type="ChEBI" id="CHEBI:16389"/>
        <dbReference type="ChEBI" id="CHEBI:17976"/>
        <dbReference type="ChEBI" id="CHEBI:57540"/>
        <dbReference type="ChEBI" id="CHEBI:57945"/>
        <dbReference type="EC" id="7.1.1.2"/>
    </reaction>
</comment>
<keyword evidence="9 16" id="KW-0249">Electron transport</keyword>
<keyword evidence="11 16" id="KW-0520">NAD</keyword>
<proteinExistence type="inferred from homology"/>
<evidence type="ECO:0000256" key="12">
    <source>
        <dbReference type="ARBA" id="ARBA00023075"/>
    </source>
</evidence>
<comment type="subcellular location">
    <subcellularLocation>
        <location evidence="1 16">Mitochondrion membrane</location>
        <topology evidence="1 16">Multi-pass membrane protein</topology>
    </subcellularLocation>
</comment>
<dbReference type="InterPro" id="IPR003918">
    <property type="entry name" value="NADH_UbQ_OxRdtase"/>
</dbReference>
<dbReference type="GO" id="GO:0031966">
    <property type="term" value="C:mitochondrial membrane"/>
    <property type="evidence" value="ECO:0007669"/>
    <property type="project" value="UniProtKB-SubCell"/>
</dbReference>
<dbReference type="Pfam" id="PF00361">
    <property type="entry name" value="Proton_antipo_M"/>
    <property type="match status" value="1"/>
</dbReference>
<feature type="domain" description="NADH:ubiquinone oxidoreductase chain 4 N-terminal" evidence="18">
    <location>
        <begin position="1"/>
        <end position="105"/>
    </location>
</feature>
<name>A0A1W5YRR4_9VEST</name>
<evidence type="ECO:0000256" key="3">
    <source>
        <dbReference type="ARBA" id="ARBA00012944"/>
    </source>
</evidence>
<dbReference type="PANTHER" id="PTHR43507">
    <property type="entry name" value="NADH-UBIQUINONE OXIDOREDUCTASE CHAIN 4"/>
    <property type="match status" value="1"/>
</dbReference>